<evidence type="ECO:0000313" key="2">
    <source>
        <dbReference type="EMBL" id="ATQ41922.1"/>
    </source>
</evidence>
<evidence type="ECO:0000259" key="1">
    <source>
        <dbReference type="PROSITE" id="PS50076"/>
    </source>
</evidence>
<name>A0A2D2AV64_9CAUL</name>
<dbReference type="SMART" id="SM00271">
    <property type="entry name" value="DnaJ"/>
    <property type="match status" value="1"/>
</dbReference>
<dbReference type="CDD" id="cd06257">
    <property type="entry name" value="DnaJ"/>
    <property type="match status" value="1"/>
</dbReference>
<dbReference type="OrthoDB" id="7170795at2"/>
<reference evidence="2 3" key="1">
    <citation type="submission" date="2017-10" db="EMBL/GenBank/DDBJ databases">
        <title>Genome sequence of Caulobacter mirabilis FWC38.</title>
        <authorList>
            <person name="Fiebig A."/>
            <person name="Crosson S."/>
        </authorList>
    </citation>
    <scope>NUCLEOTIDE SEQUENCE [LARGE SCALE GENOMIC DNA]</scope>
    <source>
        <strain evidence="2 3">FWC 38</strain>
    </source>
</reference>
<dbReference type="RefSeq" id="WP_099621179.1">
    <property type="nucleotide sequence ID" value="NZ_CP024201.1"/>
</dbReference>
<dbReference type="SUPFAM" id="SSF46565">
    <property type="entry name" value="Chaperone J-domain"/>
    <property type="match status" value="1"/>
</dbReference>
<dbReference type="PROSITE" id="PS50076">
    <property type="entry name" value="DNAJ_2"/>
    <property type="match status" value="1"/>
</dbReference>
<protein>
    <submittedName>
        <fullName evidence="2">Molecular chaperone DnaJ</fullName>
    </submittedName>
</protein>
<dbReference type="EMBL" id="CP024201">
    <property type="protein sequence ID" value="ATQ41922.1"/>
    <property type="molecule type" value="Genomic_DNA"/>
</dbReference>
<proteinExistence type="predicted"/>
<dbReference type="InterPro" id="IPR001623">
    <property type="entry name" value="DnaJ_domain"/>
</dbReference>
<gene>
    <name evidence="2" type="ORF">CSW64_05600</name>
</gene>
<dbReference type="InterPro" id="IPR036869">
    <property type="entry name" value="J_dom_sf"/>
</dbReference>
<sequence length="227" mass="24684">MSGVLDRKAALAVLGLTPGAEGEAVARAFRQAVKRAHPDRGGDARRLQAIVEAYRLLQHEAPAPSPLAQRPTLARPRLTEAVIDVRTALIGGVAEAMTADGRRLSLRIDPGARIGQVVEVEGERLELTIRDEGVTVRGDDLWINHTVDAAVLVDGGRLAVDTPWGRRCFWINRKTAARGLARLPGDGLPATEERRQGDLFIRLVPRDVVVESPVRLLLRRFAAAWAA</sequence>
<dbReference type="KEGG" id="cmb:CSW64_05600"/>
<accession>A0A2D2AV64</accession>
<dbReference type="Gene3D" id="1.10.287.110">
    <property type="entry name" value="DnaJ domain"/>
    <property type="match status" value="1"/>
</dbReference>
<feature type="domain" description="J" evidence="1">
    <location>
        <begin position="9"/>
        <end position="62"/>
    </location>
</feature>
<keyword evidence="3" id="KW-1185">Reference proteome</keyword>
<dbReference type="Proteomes" id="UP000228945">
    <property type="component" value="Chromosome"/>
</dbReference>
<dbReference type="AlphaFoldDB" id="A0A2D2AV64"/>
<dbReference type="Gene3D" id="2.60.260.20">
    <property type="entry name" value="Urease metallochaperone UreE, N-terminal domain"/>
    <property type="match status" value="1"/>
</dbReference>
<organism evidence="2 3">
    <name type="scientific">Caulobacter mirabilis</name>
    <dbReference type="NCBI Taxonomy" id="69666"/>
    <lineage>
        <taxon>Bacteria</taxon>
        <taxon>Pseudomonadati</taxon>
        <taxon>Pseudomonadota</taxon>
        <taxon>Alphaproteobacteria</taxon>
        <taxon>Caulobacterales</taxon>
        <taxon>Caulobacteraceae</taxon>
        <taxon>Caulobacter</taxon>
    </lineage>
</organism>
<evidence type="ECO:0000313" key="3">
    <source>
        <dbReference type="Proteomes" id="UP000228945"/>
    </source>
</evidence>